<gene>
    <name evidence="1" type="primary">457</name>
    <name evidence="1" type="ORF">PBI_121Q_457</name>
</gene>
<accession>A0A097EY42</accession>
<name>A0A097EY42_9CAUD</name>
<dbReference type="SUPFAM" id="SSF57938">
    <property type="entry name" value="DnaJ/Hsp40 cysteine-rich domain"/>
    <property type="match status" value="1"/>
</dbReference>
<reference evidence="1 2" key="1">
    <citation type="submission" date="2014-09" db="EMBL/GenBank/DDBJ databases">
        <authorList>
            <person name="Lapin J.S."/>
            <person name="Pope W.H."/>
            <person name="Hua J."/>
            <person name="Ford M.E."/>
            <person name="Conway J.F."/>
            <person name="Hatfull G.F."/>
            <person name="Hendrix R.W."/>
        </authorList>
    </citation>
    <scope>NUCLEOTIDE SEQUENCE [LARGE SCALE GENOMIC DNA]</scope>
</reference>
<protein>
    <submittedName>
        <fullName evidence="1">Chaperone protein</fullName>
    </submittedName>
</protein>
<dbReference type="InterPro" id="IPR036410">
    <property type="entry name" value="HSP_DnaJ_Cys-rich_dom_sf"/>
</dbReference>
<dbReference type="RefSeq" id="YP_009102044.1">
    <property type="nucleotide sequence ID" value="NC_025447.1"/>
</dbReference>
<organism evidence="1 2">
    <name type="scientific">Escherichia phage 121Q</name>
    <dbReference type="NCBI Taxonomy" id="1555202"/>
    <lineage>
        <taxon>Viruses</taxon>
        <taxon>Duplodnaviria</taxon>
        <taxon>Heunggongvirae</taxon>
        <taxon>Uroviricota</taxon>
        <taxon>Caudoviricetes</taxon>
        <taxon>Asteriusvirus</taxon>
        <taxon>Asteriusvirus av121Q</taxon>
    </lineage>
</organism>
<dbReference type="GeneID" id="22111497"/>
<keyword evidence="2" id="KW-1185">Reference proteome</keyword>
<proteinExistence type="predicted"/>
<dbReference type="Gene3D" id="6.20.20.10">
    <property type="match status" value="1"/>
</dbReference>
<evidence type="ECO:0000313" key="2">
    <source>
        <dbReference type="Proteomes" id="UP000029889"/>
    </source>
</evidence>
<dbReference type="EMBL" id="KM507819">
    <property type="protein sequence ID" value="AIT14347.1"/>
    <property type="molecule type" value="Genomic_DNA"/>
</dbReference>
<dbReference type="Proteomes" id="UP000029889">
    <property type="component" value="Segment"/>
</dbReference>
<sequence length="75" mass="8639">MKVIQVMVEKYQTEDGRIFDSAKQAEHHERIISGARKVCPTCSGTQQVPSEDYRSFYACPHCDGKGYVEKQEVWK</sequence>
<dbReference type="OrthoDB" id="38453at10239"/>
<evidence type="ECO:0000313" key="1">
    <source>
        <dbReference type="EMBL" id="AIT14347.1"/>
    </source>
</evidence>
<dbReference type="KEGG" id="vg:22111497"/>